<evidence type="ECO:0000256" key="1">
    <source>
        <dbReference type="ARBA" id="ARBA00022723"/>
    </source>
</evidence>
<dbReference type="Proteomes" id="UP000015105">
    <property type="component" value="Chromosome 2D"/>
</dbReference>
<evidence type="ECO:0000256" key="3">
    <source>
        <dbReference type="ARBA" id="ARBA00022833"/>
    </source>
</evidence>
<dbReference type="PANTHER" id="PTHR45969">
    <property type="entry name" value="RING ZINC FINGER PROTEIN-RELATED"/>
    <property type="match status" value="1"/>
</dbReference>
<feature type="domain" description="RING-type" evidence="5">
    <location>
        <begin position="139"/>
        <end position="182"/>
    </location>
</feature>
<keyword evidence="3" id="KW-0862">Zinc</keyword>
<reference evidence="6" key="5">
    <citation type="journal article" date="2021" name="G3 (Bethesda)">
        <title>Aegilops tauschii genome assembly Aet v5.0 features greater sequence contiguity and improved annotation.</title>
        <authorList>
            <person name="Wang L."/>
            <person name="Zhu T."/>
            <person name="Rodriguez J.C."/>
            <person name="Deal K.R."/>
            <person name="Dubcovsky J."/>
            <person name="McGuire P.E."/>
            <person name="Lux T."/>
            <person name="Spannagl M."/>
            <person name="Mayer K.F.X."/>
            <person name="Baldrich P."/>
            <person name="Meyers B.C."/>
            <person name="Huo N."/>
            <person name="Gu Y.Q."/>
            <person name="Zhou H."/>
            <person name="Devos K.M."/>
            <person name="Bennetzen J.L."/>
            <person name="Unver T."/>
            <person name="Budak H."/>
            <person name="Gulick P.J."/>
            <person name="Galiba G."/>
            <person name="Kalapos B."/>
            <person name="Nelson D.R."/>
            <person name="Li P."/>
            <person name="You F.M."/>
            <person name="Luo M.C."/>
            <person name="Dvorak J."/>
        </authorList>
    </citation>
    <scope>NUCLEOTIDE SEQUENCE [LARGE SCALE GENOMIC DNA]</scope>
    <source>
        <strain evidence="6">cv. AL8/78</strain>
    </source>
</reference>
<keyword evidence="2 4" id="KW-0863">Zinc-finger</keyword>
<keyword evidence="1" id="KW-0479">Metal-binding</keyword>
<reference evidence="6" key="3">
    <citation type="journal article" date="2017" name="Nature">
        <title>Genome sequence of the progenitor of the wheat D genome Aegilops tauschii.</title>
        <authorList>
            <person name="Luo M.C."/>
            <person name="Gu Y.Q."/>
            <person name="Puiu D."/>
            <person name="Wang H."/>
            <person name="Twardziok S.O."/>
            <person name="Deal K.R."/>
            <person name="Huo N."/>
            <person name="Zhu T."/>
            <person name="Wang L."/>
            <person name="Wang Y."/>
            <person name="McGuire P.E."/>
            <person name="Liu S."/>
            <person name="Long H."/>
            <person name="Ramasamy R.K."/>
            <person name="Rodriguez J.C."/>
            <person name="Van S.L."/>
            <person name="Yuan L."/>
            <person name="Wang Z."/>
            <person name="Xia Z."/>
            <person name="Xiao L."/>
            <person name="Anderson O.D."/>
            <person name="Ouyang S."/>
            <person name="Liang Y."/>
            <person name="Zimin A.V."/>
            <person name="Pertea G."/>
            <person name="Qi P."/>
            <person name="Bennetzen J.L."/>
            <person name="Dai X."/>
            <person name="Dawson M.W."/>
            <person name="Muller H.G."/>
            <person name="Kugler K."/>
            <person name="Rivarola-Duarte L."/>
            <person name="Spannagl M."/>
            <person name="Mayer K.F.X."/>
            <person name="Lu F.H."/>
            <person name="Bevan M.W."/>
            <person name="Leroy P."/>
            <person name="Li P."/>
            <person name="You F.M."/>
            <person name="Sun Q."/>
            <person name="Liu Z."/>
            <person name="Lyons E."/>
            <person name="Wicker T."/>
            <person name="Salzberg S.L."/>
            <person name="Devos K.M."/>
            <person name="Dvorak J."/>
        </authorList>
    </citation>
    <scope>NUCLEOTIDE SEQUENCE [LARGE SCALE GENOMIC DNA]</scope>
    <source>
        <strain evidence="6">cv. AL8/78</strain>
    </source>
</reference>
<evidence type="ECO:0000256" key="4">
    <source>
        <dbReference type="PROSITE-ProRule" id="PRU00175"/>
    </source>
</evidence>
<dbReference type="CDD" id="cd16448">
    <property type="entry name" value="RING-H2"/>
    <property type="match status" value="1"/>
</dbReference>
<evidence type="ECO:0000256" key="2">
    <source>
        <dbReference type="ARBA" id="ARBA00022771"/>
    </source>
</evidence>
<reference evidence="7" key="1">
    <citation type="journal article" date="2014" name="Science">
        <title>Ancient hybridizations among the ancestral genomes of bread wheat.</title>
        <authorList>
            <consortium name="International Wheat Genome Sequencing Consortium,"/>
            <person name="Marcussen T."/>
            <person name="Sandve S.R."/>
            <person name="Heier L."/>
            <person name="Spannagl M."/>
            <person name="Pfeifer M."/>
            <person name="Jakobsen K.S."/>
            <person name="Wulff B.B."/>
            <person name="Steuernagel B."/>
            <person name="Mayer K.F."/>
            <person name="Olsen O.A."/>
        </authorList>
    </citation>
    <scope>NUCLEOTIDE SEQUENCE [LARGE SCALE GENOMIC DNA]</scope>
    <source>
        <strain evidence="7">cv. AL8/78</strain>
    </source>
</reference>
<sequence length="237" mass="25973">IVLTLASHPPCRAETAAVSRRRGRFSLARRATGMGFPVGYSELLLPKQLLHLLLLLGYLRRFLLWAFDAVGLGDLLDLGDEHLAQEHARADHAAAAHHALLLQHRRPEFRPVTAMVIEEVLPVVRFDELEAAACVDGDCAVCLSGIGGGDEVRRLSNCRHAFHRGCLDRWMEHDQRTCPLCRALLIPDEMAGALWATAAGVPDASDFDFFYLGASAPATPTLLRPHELLLTGLGGYQ</sequence>
<reference evidence="6" key="4">
    <citation type="submission" date="2019-03" db="UniProtKB">
        <authorList>
            <consortium name="EnsemblPlants"/>
        </authorList>
    </citation>
    <scope>IDENTIFICATION</scope>
</reference>
<dbReference type="Gramene" id="AET2Gv20882700.1">
    <property type="protein sequence ID" value="AET2Gv20882700.1"/>
    <property type="gene ID" value="AET2Gv20882700"/>
</dbReference>
<keyword evidence="7" id="KW-1185">Reference proteome</keyword>
<dbReference type="SMART" id="SM00184">
    <property type="entry name" value="RING"/>
    <property type="match status" value="1"/>
</dbReference>
<protein>
    <recommendedName>
        <fullName evidence="5">RING-type domain-containing protein</fullName>
    </recommendedName>
</protein>
<evidence type="ECO:0000313" key="6">
    <source>
        <dbReference type="EnsemblPlants" id="AET2Gv20882700.1"/>
    </source>
</evidence>
<dbReference type="STRING" id="200361.A0A453CKR7"/>
<accession>A0A453CKR7</accession>
<dbReference type="GO" id="GO:0008270">
    <property type="term" value="F:zinc ion binding"/>
    <property type="evidence" value="ECO:0007669"/>
    <property type="project" value="UniProtKB-KW"/>
</dbReference>
<dbReference type="SUPFAM" id="SSF57850">
    <property type="entry name" value="RING/U-box"/>
    <property type="match status" value="1"/>
</dbReference>
<name>A0A453CKR7_AEGTS</name>
<evidence type="ECO:0000313" key="7">
    <source>
        <dbReference type="Proteomes" id="UP000015105"/>
    </source>
</evidence>
<proteinExistence type="predicted"/>
<dbReference type="Pfam" id="PF13639">
    <property type="entry name" value="zf-RING_2"/>
    <property type="match status" value="1"/>
</dbReference>
<dbReference type="Gene3D" id="3.30.40.10">
    <property type="entry name" value="Zinc/RING finger domain, C3HC4 (zinc finger)"/>
    <property type="match status" value="1"/>
</dbReference>
<dbReference type="EnsemblPlants" id="AET2Gv20882700.1">
    <property type="protein sequence ID" value="AET2Gv20882700.1"/>
    <property type="gene ID" value="AET2Gv20882700"/>
</dbReference>
<dbReference type="GO" id="GO:0061630">
    <property type="term" value="F:ubiquitin protein ligase activity"/>
    <property type="evidence" value="ECO:0007669"/>
    <property type="project" value="TreeGrafter"/>
</dbReference>
<organism evidence="6 7">
    <name type="scientific">Aegilops tauschii subsp. strangulata</name>
    <name type="common">Goatgrass</name>
    <dbReference type="NCBI Taxonomy" id="200361"/>
    <lineage>
        <taxon>Eukaryota</taxon>
        <taxon>Viridiplantae</taxon>
        <taxon>Streptophyta</taxon>
        <taxon>Embryophyta</taxon>
        <taxon>Tracheophyta</taxon>
        <taxon>Spermatophyta</taxon>
        <taxon>Magnoliopsida</taxon>
        <taxon>Liliopsida</taxon>
        <taxon>Poales</taxon>
        <taxon>Poaceae</taxon>
        <taxon>BOP clade</taxon>
        <taxon>Pooideae</taxon>
        <taxon>Triticodae</taxon>
        <taxon>Triticeae</taxon>
        <taxon>Triticinae</taxon>
        <taxon>Aegilops</taxon>
    </lineage>
</organism>
<evidence type="ECO:0000259" key="5">
    <source>
        <dbReference type="PROSITE" id="PS50089"/>
    </source>
</evidence>
<reference evidence="7" key="2">
    <citation type="journal article" date="2017" name="Nat. Plants">
        <title>The Aegilops tauschii genome reveals multiple impacts of transposons.</title>
        <authorList>
            <person name="Zhao G."/>
            <person name="Zou C."/>
            <person name="Li K."/>
            <person name="Wang K."/>
            <person name="Li T."/>
            <person name="Gao L."/>
            <person name="Zhang X."/>
            <person name="Wang H."/>
            <person name="Yang Z."/>
            <person name="Liu X."/>
            <person name="Jiang W."/>
            <person name="Mao L."/>
            <person name="Kong X."/>
            <person name="Jiao Y."/>
            <person name="Jia J."/>
        </authorList>
    </citation>
    <scope>NUCLEOTIDE SEQUENCE [LARGE SCALE GENOMIC DNA]</scope>
    <source>
        <strain evidence="7">cv. AL8/78</strain>
    </source>
</reference>
<dbReference type="PROSITE" id="PS50089">
    <property type="entry name" value="ZF_RING_2"/>
    <property type="match status" value="1"/>
</dbReference>
<dbReference type="PANTHER" id="PTHR45969:SF89">
    <property type="entry name" value="OS04G0579200 PROTEIN"/>
    <property type="match status" value="1"/>
</dbReference>
<dbReference type="InterPro" id="IPR011016">
    <property type="entry name" value="Znf_RING-CH"/>
</dbReference>
<dbReference type="InterPro" id="IPR001841">
    <property type="entry name" value="Znf_RING"/>
</dbReference>
<dbReference type="GO" id="GO:0016567">
    <property type="term" value="P:protein ubiquitination"/>
    <property type="evidence" value="ECO:0007669"/>
    <property type="project" value="TreeGrafter"/>
</dbReference>
<dbReference type="InterPro" id="IPR013083">
    <property type="entry name" value="Znf_RING/FYVE/PHD"/>
</dbReference>
<dbReference type="AlphaFoldDB" id="A0A453CKR7"/>
<dbReference type="SMART" id="SM00744">
    <property type="entry name" value="RINGv"/>
    <property type="match status" value="1"/>
</dbReference>